<dbReference type="InterPro" id="IPR050174">
    <property type="entry name" value="Protocadherin/Cadherin-CA"/>
</dbReference>
<evidence type="ECO:0000313" key="15">
    <source>
        <dbReference type="EMBL" id="KAG9271872.1"/>
    </source>
</evidence>
<dbReference type="PANTHER" id="PTHR24028:SF276">
    <property type="entry name" value="PROTOCADHERIN 20"/>
    <property type="match status" value="1"/>
</dbReference>
<evidence type="ECO:0000256" key="12">
    <source>
        <dbReference type="SAM" id="MobiDB-lite"/>
    </source>
</evidence>
<keyword evidence="7" id="KW-0130">Cell adhesion</keyword>
<evidence type="ECO:0000256" key="13">
    <source>
        <dbReference type="SAM" id="Phobius"/>
    </source>
</evidence>
<dbReference type="InterPro" id="IPR020894">
    <property type="entry name" value="Cadherin_CS"/>
</dbReference>
<name>A0A8B9LMK4_ASTMX</name>
<dbReference type="Pfam" id="PF00028">
    <property type="entry name" value="Cadherin"/>
    <property type="match status" value="5"/>
</dbReference>
<evidence type="ECO:0000256" key="9">
    <source>
        <dbReference type="ARBA" id="ARBA00023136"/>
    </source>
</evidence>
<dbReference type="PROSITE" id="PS00232">
    <property type="entry name" value="CADHERIN_1"/>
    <property type="match status" value="2"/>
</dbReference>
<proteinExistence type="predicted"/>
<evidence type="ECO:0000256" key="10">
    <source>
        <dbReference type="ARBA" id="ARBA00023180"/>
    </source>
</evidence>
<evidence type="ECO:0000256" key="6">
    <source>
        <dbReference type="ARBA" id="ARBA00022837"/>
    </source>
</evidence>
<comment type="subcellular location">
    <subcellularLocation>
        <location evidence="1">Cell membrane</location>
        <topology evidence="1">Single-pass type I membrane protein</topology>
    </subcellularLocation>
</comment>
<evidence type="ECO:0000256" key="2">
    <source>
        <dbReference type="ARBA" id="ARBA00022475"/>
    </source>
</evidence>
<dbReference type="AlphaFoldDB" id="A0A8B9LMK4"/>
<evidence type="ECO:0000313" key="16">
    <source>
        <dbReference type="Ensembl" id="ENSAMXP00005054377.1"/>
    </source>
</evidence>
<dbReference type="PRINTS" id="PR00205">
    <property type="entry name" value="CADHERIN"/>
</dbReference>
<evidence type="ECO:0000259" key="14">
    <source>
        <dbReference type="PROSITE" id="PS50268"/>
    </source>
</evidence>
<evidence type="ECO:0000313" key="17">
    <source>
        <dbReference type="Proteomes" id="UP000694621"/>
    </source>
</evidence>
<evidence type="ECO:0000256" key="8">
    <source>
        <dbReference type="ARBA" id="ARBA00022989"/>
    </source>
</evidence>
<dbReference type="PROSITE" id="PS50268">
    <property type="entry name" value="CADHERIN_2"/>
    <property type="match status" value="6"/>
</dbReference>
<reference evidence="15 18" key="1">
    <citation type="submission" date="2021-07" db="EMBL/GenBank/DDBJ databases">
        <authorList>
            <person name="Imarazene B."/>
            <person name="Zahm M."/>
            <person name="Klopp C."/>
            <person name="Cabau C."/>
            <person name="Beille S."/>
            <person name="Jouanno E."/>
            <person name="Castinel A."/>
            <person name="Lluch J."/>
            <person name="Gil L."/>
            <person name="Kuchtly C."/>
            <person name="Lopez Roques C."/>
            <person name="Donnadieu C."/>
            <person name="Parrinello H."/>
            <person name="Journot L."/>
            <person name="Du K."/>
            <person name="Schartl M."/>
            <person name="Retaux S."/>
            <person name="Guiguen Y."/>
        </authorList>
    </citation>
    <scope>NUCLEOTIDE SEQUENCE [LARGE SCALE GENOMIC DNA]</scope>
    <source>
        <strain evidence="15">Pach_M1</strain>
        <tissue evidence="15">Testis</tissue>
    </source>
</reference>
<dbReference type="InterPro" id="IPR015919">
    <property type="entry name" value="Cadherin-like_sf"/>
</dbReference>
<dbReference type="Ensembl" id="ENSAMXT00005058792.1">
    <property type="protein sequence ID" value="ENSAMXP00005054377.1"/>
    <property type="gene ID" value="ENSAMXG00005024318.1"/>
</dbReference>
<accession>A0A8B9LMK4</accession>
<dbReference type="SMART" id="SM00112">
    <property type="entry name" value="CA"/>
    <property type="match status" value="7"/>
</dbReference>
<evidence type="ECO:0000256" key="11">
    <source>
        <dbReference type="PROSITE-ProRule" id="PRU00043"/>
    </source>
</evidence>
<dbReference type="CDD" id="cd11304">
    <property type="entry name" value="Cadherin_repeat"/>
    <property type="match status" value="5"/>
</dbReference>
<evidence type="ECO:0000313" key="18">
    <source>
        <dbReference type="Proteomes" id="UP000752171"/>
    </source>
</evidence>
<keyword evidence="2" id="KW-1003">Cell membrane</keyword>
<keyword evidence="9 13" id="KW-0472">Membrane</keyword>
<keyword evidence="10" id="KW-0325">Glycoprotein</keyword>
<evidence type="ECO:0000256" key="1">
    <source>
        <dbReference type="ARBA" id="ARBA00004251"/>
    </source>
</evidence>
<evidence type="ECO:0000256" key="3">
    <source>
        <dbReference type="ARBA" id="ARBA00022692"/>
    </source>
</evidence>
<dbReference type="GO" id="GO:0007156">
    <property type="term" value="P:homophilic cell adhesion via plasma membrane adhesion molecules"/>
    <property type="evidence" value="ECO:0007669"/>
    <property type="project" value="InterPro"/>
</dbReference>
<dbReference type="Proteomes" id="UP000752171">
    <property type="component" value="Unassembled WGS sequence"/>
</dbReference>
<dbReference type="FunFam" id="2.60.40.60:FF:000020">
    <property type="entry name" value="Dachsous cadherin-related 1b"/>
    <property type="match status" value="1"/>
</dbReference>
<feature type="compositionally biased region" description="Gly residues" evidence="12">
    <location>
        <begin position="14"/>
        <end position="23"/>
    </location>
</feature>
<dbReference type="OrthoDB" id="6252479at2759"/>
<dbReference type="GO" id="GO:0005886">
    <property type="term" value="C:plasma membrane"/>
    <property type="evidence" value="ECO:0007669"/>
    <property type="project" value="UniProtKB-SubCell"/>
</dbReference>
<dbReference type="FunFam" id="2.60.40.60:FF:000007">
    <property type="entry name" value="Protocadherin alpha 2"/>
    <property type="match status" value="1"/>
</dbReference>
<sequence length="880" mass="95819">MFLPLKLSSDGAPAAGGGGGGGGGGAARREWVQDLGNMNLACLLQRVLLVASVRQIICHSLPFSTPEEQVEGIKIGSLSGEYSPPYQLLGGGYLRVDEETGDLFTTVKKIDREALCPSQEEDRDCTISDDALVGPDQEVVKITVVVEDINDNAPYFETDEIHLKIPEDAAVGTRLLLDDEARDDDVGSNGEISYHLEEAEGVLLSFFSVALDRSALELVVEKELDREAQDEHRLLLVAVDGGVSPSLSSTVSLIVSVLDVNDHCPQFSSDHPQTATVPAGASRGTAVCQVQATDRDLGPNAQISYSFNPQVSEKARALFRLDRVTGEISLAVDVKKLQSSEEHVLKVVAESPHCPAALTQVIVYLQPVANLEPSIEIKFVAEYKNQTIVLRENEPPTVLALLELRDTSSIQAVLSLEADSVPFTLKEQGGNYLLSTSKPLDFELCSDYRVTVVISEAQGKHIRGRKVIKVAVEDVNDNAPQFQQLHYQAEIEENNKPGVSLIQVRATDADSRLNGEVSYRLIQSPHLFNIDEATGVLSASKPLDRERQSAYVLTVLAKDQGSPSLEALVSVSVNVLDLNDNQPTFLNPHFVFFVSESIPLLAQVGKIGVMDADDGENGKVVDVRVLNKNVPFAADVSQLSLRCTAEVDREKQDRYEFLLLATDGGSPPRSSTTSVTVFVEDVNDNCPQVILPSSNLSCFTVSPSTSAGSTITKIYAVDSDSGMNSDITYQIVGRQPAWPRLFEIDRRSGNITLVGRLAGSDEGMHHLFIVVSDGGKPAPLNTTVWINLLVNETLEQCHITNIPQYLSQTSEAPVQPPQEPVNEPVQQCTEPPWFILLCGLGMMVFSVCMFLAATAICLRQKQLMQQRTNSRENHELKLLS</sequence>
<gene>
    <name evidence="15" type="primary">PCDH20</name>
    <name evidence="15" type="ORF">AMEX_G12808</name>
</gene>
<dbReference type="FunFam" id="2.60.40.60:FF:000016">
    <property type="entry name" value="Protocadherin 9"/>
    <property type="match status" value="1"/>
</dbReference>
<dbReference type="Proteomes" id="UP000694621">
    <property type="component" value="Unplaced"/>
</dbReference>
<dbReference type="InterPro" id="IPR002126">
    <property type="entry name" value="Cadherin-like_dom"/>
</dbReference>
<evidence type="ECO:0000256" key="7">
    <source>
        <dbReference type="ARBA" id="ARBA00022889"/>
    </source>
</evidence>
<keyword evidence="5" id="KW-0677">Repeat</keyword>
<dbReference type="EMBL" id="JAICCE010000010">
    <property type="protein sequence ID" value="KAG9271872.1"/>
    <property type="molecule type" value="Genomic_DNA"/>
</dbReference>
<keyword evidence="4" id="KW-0732">Signal</keyword>
<feature type="domain" description="Cadherin" evidence="14">
    <location>
        <begin position="269"/>
        <end position="482"/>
    </location>
</feature>
<feature type="transmembrane region" description="Helical" evidence="13">
    <location>
        <begin position="833"/>
        <end position="858"/>
    </location>
</feature>
<feature type="domain" description="Cadherin" evidence="14">
    <location>
        <begin position="483"/>
        <end position="585"/>
    </location>
</feature>
<reference evidence="16" key="2">
    <citation type="submission" date="2025-05" db="UniProtKB">
        <authorList>
            <consortium name="Ensembl"/>
        </authorList>
    </citation>
    <scope>IDENTIFICATION</scope>
</reference>
<feature type="domain" description="Cadherin" evidence="14">
    <location>
        <begin position="157"/>
        <end position="267"/>
    </location>
</feature>
<feature type="region of interest" description="Disordered" evidence="12">
    <location>
        <begin position="1"/>
        <end position="23"/>
    </location>
</feature>
<dbReference type="PANTHER" id="PTHR24028">
    <property type="entry name" value="CADHERIN-87A"/>
    <property type="match status" value="1"/>
</dbReference>
<dbReference type="GO" id="GO:0009653">
    <property type="term" value="P:anatomical structure morphogenesis"/>
    <property type="evidence" value="ECO:0007669"/>
    <property type="project" value="UniProtKB-ARBA"/>
</dbReference>
<dbReference type="Gene3D" id="2.60.40.60">
    <property type="entry name" value="Cadherins"/>
    <property type="match status" value="7"/>
</dbReference>
<dbReference type="OMA" id="EHQNQTM"/>
<keyword evidence="6 11" id="KW-0106">Calcium</keyword>
<keyword evidence="3 13" id="KW-0812">Transmembrane</keyword>
<feature type="domain" description="Cadherin" evidence="14">
    <location>
        <begin position="586"/>
        <end position="689"/>
    </location>
</feature>
<evidence type="ECO:0000256" key="4">
    <source>
        <dbReference type="ARBA" id="ARBA00022729"/>
    </source>
</evidence>
<feature type="domain" description="Cadherin" evidence="14">
    <location>
        <begin position="86"/>
        <end position="156"/>
    </location>
</feature>
<dbReference type="SUPFAM" id="SSF49313">
    <property type="entry name" value="Cadherin-like"/>
    <property type="match status" value="6"/>
</dbReference>
<feature type="domain" description="Cadherin" evidence="14">
    <location>
        <begin position="693"/>
        <end position="805"/>
    </location>
</feature>
<evidence type="ECO:0000256" key="5">
    <source>
        <dbReference type="ARBA" id="ARBA00022737"/>
    </source>
</evidence>
<dbReference type="FunFam" id="2.60.40.60:FF:000092">
    <property type="entry name" value="Protocadherin 8"/>
    <property type="match status" value="1"/>
</dbReference>
<dbReference type="GO" id="GO:0005509">
    <property type="term" value="F:calcium ion binding"/>
    <property type="evidence" value="ECO:0007669"/>
    <property type="project" value="UniProtKB-UniRule"/>
</dbReference>
<keyword evidence="8 13" id="KW-1133">Transmembrane helix</keyword>
<protein>
    <submittedName>
        <fullName evidence="16">Protocadherin 20</fullName>
    </submittedName>
    <submittedName>
        <fullName evidence="15">Protocadherin-20-like</fullName>
    </submittedName>
</protein>
<organism evidence="16 17">
    <name type="scientific">Astyanax mexicanus</name>
    <name type="common">Blind cave fish</name>
    <name type="synonym">Astyanax fasciatus mexicanus</name>
    <dbReference type="NCBI Taxonomy" id="7994"/>
    <lineage>
        <taxon>Eukaryota</taxon>
        <taxon>Metazoa</taxon>
        <taxon>Chordata</taxon>
        <taxon>Craniata</taxon>
        <taxon>Vertebrata</taxon>
        <taxon>Euteleostomi</taxon>
        <taxon>Actinopterygii</taxon>
        <taxon>Neopterygii</taxon>
        <taxon>Teleostei</taxon>
        <taxon>Ostariophysi</taxon>
        <taxon>Characiformes</taxon>
        <taxon>Characoidei</taxon>
        <taxon>Acestrorhamphidae</taxon>
        <taxon>Acestrorhamphinae</taxon>
        <taxon>Astyanax</taxon>
    </lineage>
</organism>